<dbReference type="OrthoDB" id="5072at2759"/>
<dbReference type="GO" id="GO:0006364">
    <property type="term" value="P:rRNA processing"/>
    <property type="evidence" value="ECO:0007669"/>
    <property type="project" value="TreeGrafter"/>
</dbReference>
<evidence type="ECO:0000256" key="3">
    <source>
        <dbReference type="ARBA" id="ARBA00022517"/>
    </source>
</evidence>
<keyword evidence="8" id="KW-1185">Reference proteome</keyword>
<comment type="subcellular location">
    <subcellularLocation>
        <location evidence="5">Nucleus</location>
        <location evidence="5">Nucleolus</location>
    </subcellularLocation>
    <subcellularLocation>
        <location evidence="5">Nucleus</location>
        <location evidence="5">Nucleoplasm</location>
    </subcellularLocation>
</comment>
<dbReference type="GO" id="GO:0000027">
    <property type="term" value="P:ribosomal large subunit assembly"/>
    <property type="evidence" value="ECO:0007669"/>
    <property type="project" value="UniProtKB-UniRule"/>
</dbReference>
<dbReference type="Proteomes" id="UP000054007">
    <property type="component" value="Unassembled WGS sequence"/>
</dbReference>
<comment type="similarity">
    <text evidence="1 5">Belongs to the NOP53 family.</text>
</comment>
<dbReference type="GO" id="GO:0005730">
    <property type="term" value="C:nucleolus"/>
    <property type="evidence" value="ECO:0007669"/>
    <property type="project" value="UniProtKB-SubCell"/>
</dbReference>
<feature type="region of interest" description="Disordered" evidence="6">
    <location>
        <begin position="261"/>
        <end position="325"/>
    </location>
</feature>
<reference evidence="7 8" key="1">
    <citation type="journal article" date="2015" name="Fungal Genet. Biol.">
        <title>Evolution of novel wood decay mechanisms in Agaricales revealed by the genome sequences of Fistulina hepatica and Cylindrobasidium torrendii.</title>
        <authorList>
            <person name="Floudas D."/>
            <person name="Held B.W."/>
            <person name="Riley R."/>
            <person name="Nagy L.G."/>
            <person name="Koehler G."/>
            <person name="Ransdell A.S."/>
            <person name="Younus H."/>
            <person name="Chow J."/>
            <person name="Chiniquy J."/>
            <person name="Lipzen A."/>
            <person name="Tritt A."/>
            <person name="Sun H."/>
            <person name="Haridas S."/>
            <person name="LaButti K."/>
            <person name="Ohm R.A."/>
            <person name="Kues U."/>
            <person name="Blanchette R.A."/>
            <person name="Grigoriev I.V."/>
            <person name="Minto R.E."/>
            <person name="Hibbett D.S."/>
        </authorList>
    </citation>
    <scope>NUCLEOTIDE SEQUENCE [LARGE SCALE GENOMIC DNA]</scope>
    <source>
        <strain evidence="7 8">FP15055 ss-10</strain>
    </source>
</reference>
<organism evidence="7 8">
    <name type="scientific">Cylindrobasidium torrendii FP15055 ss-10</name>
    <dbReference type="NCBI Taxonomy" id="1314674"/>
    <lineage>
        <taxon>Eukaryota</taxon>
        <taxon>Fungi</taxon>
        <taxon>Dikarya</taxon>
        <taxon>Basidiomycota</taxon>
        <taxon>Agaricomycotina</taxon>
        <taxon>Agaricomycetes</taxon>
        <taxon>Agaricomycetidae</taxon>
        <taxon>Agaricales</taxon>
        <taxon>Marasmiineae</taxon>
        <taxon>Physalacriaceae</taxon>
        <taxon>Cylindrobasidium</taxon>
    </lineage>
</organism>
<keyword evidence="3 5" id="KW-0690">Ribosome biogenesis</keyword>
<evidence type="ECO:0000256" key="4">
    <source>
        <dbReference type="ARBA" id="ARBA00023242"/>
    </source>
</evidence>
<evidence type="ECO:0000256" key="1">
    <source>
        <dbReference type="ARBA" id="ARBA00008838"/>
    </source>
</evidence>
<keyword evidence="4 5" id="KW-0539">Nucleus</keyword>
<protein>
    <recommendedName>
        <fullName evidence="2 5">Ribosome biogenesis protein NOP53</fullName>
    </recommendedName>
</protein>
<feature type="region of interest" description="Disordered" evidence="6">
    <location>
        <begin position="1"/>
        <end position="39"/>
    </location>
</feature>
<evidence type="ECO:0000256" key="6">
    <source>
        <dbReference type="SAM" id="MobiDB-lite"/>
    </source>
</evidence>
<evidence type="ECO:0000256" key="2">
    <source>
        <dbReference type="ARBA" id="ARBA00018339"/>
    </source>
</evidence>
<comment type="function">
    <text evidence="5">May play a role in ribosome biogenesis.</text>
</comment>
<dbReference type="GO" id="GO:0005654">
    <property type="term" value="C:nucleoplasm"/>
    <property type="evidence" value="ECO:0007669"/>
    <property type="project" value="UniProtKB-SubCell"/>
</dbReference>
<evidence type="ECO:0000256" key="5">
    <source>
        <dbReference type="PIRNR" id="PIRNR017302"/>
    </source>
</evidence>
<dbReference type="InterPro" id="IPR011687">
    <property type="entry name" value="Nop53/GLTSCR2"/>
</dbReference>
<dbReference type="GO" id="GO:0008097">
    <property type="term" value="F:5S rRNA binding"/>
    <property type="evidence" value="ECO:0007669"/>
    <property type="project" value="TreeGrafter"/>
</dbReference>
<feature type="compositionally biased region" description="Low complexity" evidence="6">
    <location>
        <begin position="291"/>
        <end position="304"/>
    </location>
</feature>
<proteinExistence type="inferred from homology"/>
<feature type="compositionally biased region" description="Polar residues" evidence="6">
    <location>
        <begin position="263"/>
        <end position="272"/>
    </location>
</feature>
<dbReference type="PANTHER" id="PTHR14211">
    <property type="entry name" value="GLIOMA SUPPRESSOR CANDIDATE REGION GENE 2"/>
    <property type="match status" value="1"/>
</dbReference>
<sequence length="454" mass="51004">MAPSNPAKTEKKLASDTGAPAQHGQTSRKGKKAWRKNVDIRPVEQALEETRAEERLTGSAMHKKADDELFFVDNKPDTQIQHRVKSTKPLQQTTAARIIAERSAVPAVVSRTTATTKRKSTLSHEERDKLLRIAKKPRKGPLNTYMDPSEFGAGSAIMGLTEAVRRSGGYDPWAASAEPETPIDELPMGLEHVQKKTIKPPTHPKVRDQVESAAVLDPHVGTSYNPPVNAHQDLLLKAHAREEKRVQDAAKLALVKNRMDQARANQVDSNSGVFGMKLDTPKDGDEEEGNEGNAEGTETHTRPQPARKTKQQRKKAAKQLAERRLLANKAANKRMLVAIAQAKSLRKELHRTSSQQVEERERLKKEISEKLKGGLAGHKLGKHKIPEYEVDVQLGEDLSESLRAMKPEGNIFRDRFISLQQRGRLEPRTLVMPMKKKLRHVEYEKHAYKRFDRD</sequence>
<accession>A0A0D7BPT8</accession>
<evidence type="ECO:0000313" key="8">
    <source>
        <dbReference type="Proteomes" id="UP000054007"/>
    </source>
</evidence>
<dbReference type="AlphaFoldDB" id="A0A0D7BPT8"/>
<name>A0A0D7BPT8_9AGAR</name>
<feature type="compositionally biased region" description="Basic residues" evidence="6">
    <location>
        <begin position="305"/>
        <end position="317"/>
    </location>
</feature>
<dbReference type="EMBL" id="KN880446">
    <property type="protein sequence ID" value="KIY72215.1"/>
    <property type="molecule type" value="Genomic_DNA"/>
</dbReference>
<dbReference type="PIRSF" id="PIRSF017302">
    <property type="entry name" value="Gltscr2"/>
    <property type="match status" value="1"/>
</dbReference>
<evidence type="ECO:0000313" key="7">
    <source>
        <dbReference type="EMBL" id="KIY72215.1"/>
    </source>
</evidence>
<dbReference type="Pfam" id="PF07767">
    <property type="entry name" value="Nop53"/>
    <property type="match status" value="1"/>
</dbReference>
<gene>
    <name evidence="7" type="ORF">CYLTODRAFT_486609</name>
</gene>
<feature type="compositionally biased region" description="Basic residues" evidence="6">
    <location>
        <begin position="26"/>
        <end position="35"/>
    </location>
</feature>
<dbReference type="STRING" id="1314674.A0A0D7BPT8"/>
<dbReference type="PANTHER" id="PTHR14211:SF7">
    <property type="entry name" value="RIBOSOME BIOGENESIS PROTEIN NOP53"/>
    <property type="match status" value="1"/>
</dbReference>